<dbReference type="InterPro" id="IPR036940">
    <property type="entry name" value="PI3/4_kinase_cat_sf"/>
</dbReference>
<dbReference type="Pfam" id="PF00613">
    <property type="entry name" value="PI3Ka"/>
    <property type="match status" value="1"/>
</dbReference>
<dbReference type="SMART" id="SM00145">
    <property type="entry name" value="PI3Ka"/>
    <property type="match status" value="1"/>
</dbReference>
<dbReference type="PANTHER" id="PTHR10048">
    <property type="entry name" value="PHOSPHATIDYLINOSITOL KINASE"/>
    <property type="match status" value="1"/>
</dbReference>
<keyword evidence="3" id="KW-0418">Kinase</keyword>
<feature type="domain" description="PI3K/PI4K catalytic" evidence="6">
    <location>
        <begin position="753"/>
        <end position="1044"/>
    </location>
</feature>
<dbReference type="Pfam" id="PF00792">
    <property type="entry name" value="PI3K_C2"/>
    <property type="match status" value="1"/>
</dbReference>
<dbReference type="GO" id="GO:0005737">
    <property type="term" value="C:cytoplasm"/>
    <property type="evidence" value="ECO:0007669"/>
    <property type="project" value="TreeGrafter"/>
</dbReference>
<proteinExistence type="inferred from homology"/>
<keyword evidence="4" id="KW-0067">ATP-binding</keyword>
<dbReference type="InterPro" id="IPR016024">
    <property type="entry name" value="ARM-type_fold"/>
</dbReference>
<evidence type="ECO:0000259" key="7">
    <source>
        <dbReference type="PROSITE" id="PS51545"/>
    </source>
</evidence>
<dbReference type="Gene3D" id="2.60.40.150">
    <property type="entry name" value="C2 domain"/>
    <property type="match status" value="1"/>
</dbReference>
<reference evidence="10" key="1">
    <citation type="submission" date="2021-01" db="UniProtKB">
        <authorList>
            <consortium name="EnsemblMetazoa"/>
        </authorList>
    </citation>
    <scope>IDENTIFICATION</scope>
</reference>
<dbReference type="PROSITE" id="PS51547">
    <property type="entry name" value="C2_PI3K"/>
    <property type="match status" value="1"/>
</dbReference>
<comment type="similarity">
    <text evidence="5">Belongs to the PI3/PI4-kinase family.</text>
</comment>
<evidence type="ECO:0000256" key="5">
    <source>
        <dbReference type="PROSITE-ProRule" id="PRU00880"/>
    </source>
</evidence>
<protein>
    <recommendedName>
        <fullName evidence="12">Phosphatidylinositol 3-kinase</fullName>
    </recommendedName>
</protein>
<dbReference type="GO" id="GO:0043491">
    <property type="term" value="P:phosphatidylinositol 3-kinase/protein kinase B signal transduction"/>
    <property type="evidence" value="ECO:0007669"/>
    <property type="project" value="TreeGrafter"/>
</dbReference>
<sequence>MKVTLASLAKHNYWYEKEPNSTIDVICLLWNGMFIKLSNIRADLPLEKIKEDLWSQRGKHSKEPKENYVFVVVSNNHGTEELVDEKLSLFDVKPVKPYLKVTRKQGNEEIKKIKSKISMLIGHNISACNQEEVKEAQKNLSDMCNRISIERGKSSWYRRAIYTYPPDFEEDSKLPRFLEEKFPNKRIHISVSVLKNSSNVFDVEYSIKPLELIEKALRKRAQTLRVDYKDDPDQYMLKVLGSESYFLGNIVFENDQECYKEIPLIQYKYIREALYWDRRPSLIVMKREDMDICKLSSTNQDYPPALLPKNRQSKRNKFINLWDLSPKTMFKVKIKSALDLNSGKLWEKVQCGIFHGGDEVCETRSTSRIQGSSPVWNEFLNFDLPVCDIPRMARLCFCIVGYENKKKGQAVPLAWVNMPLFNYKGFLHTGSFRIYCWQHSKKSNRTAANLTFNPLGTVMNSNESGPCLAFELTEHDGKRPVVYPSEEDVYEKAANDITKGTQESDGENILLVKGGKQHKEQIEDIIKRDSLAPMFEQDKELLWRLRAECCLEYPESLPKLLQCVKWNNKEQVAQIHFLLQSWNCRTLEVEIALELLDYKFPDLKVRQRAVEVLNNISDNQLEMYLLHLVQALKYESYLDSPLARYLLKRALNNRRIGHYLFWHLKADVGNTEHSLQFGLLLELYCFGAVEHIDSLYKQVELMKKLKTVSSILIDIKEDKDKIDRMKDCFKGFSRFFQDLVSPLDPRYRLKQLRVEKCNMMSSKKKPFWLVFENFDDKADDIFIIFKSGDDLRQDMLTLLSLQLMDSVWKSAGLDYGIIPYRCLSTGPSIGLIQVVTNSKTIASIQSKSGVIRGALSASVLYNWLEANSTKVTNTDQVSPLTGEQKLELLTRNFTRSLVGYSVGMYVLGVGDRHNDNIMMKEDTGQLFHIDFGHFLGNFKTKFGIQRERAKFVLTSDMCYVIAKDGADDASSRFKSMCLEAFSCLRERGNLFITVFAMLLSSGLPELRRPTDIDYLRDSLALLKDEADAQKHFIEIFEEALNKGGWTTIQFLIHNIRHHRN</sequence>
<evidence type="ECO:0000313" key="11">
    <source>
        <dbReference type="Proteomes" id="UP000594262"/>
    </source>
</evidence>
<name>A0A7M5WXT1_9CNID</name>
<keyword evidence="2" id="KW-0547">Nucleotide-binding</keyword>
<dbReference type="SUPFAM" id="SSF48371">
    <property type="entry name" value="ARM repeat"/>
    <property type="match status" value="1"/>
</dbReference>
<dbReference type="Gene3D" id="1.25.40.70">
    <property type="entry name" value="Phosphatidylinositol 3-kinase, accessory domain (PIK)"/>
    <property type="match status" value="1"/>
</dbReference>
<dbReference type="RefSeq" id="XP_066914281.1">
    <property type="nucleotide sequence ID" value="XM_067058180.1"/>
</dbReference>
<dbReference type="InterPro" id="IPR029071">
    <property type="entry name" value="Ubiquitin-like_domsf"/>
</dbReference>
<dbReference type="SUPFAM" id="SSF56112">
    <property type="entry name" value="Protein kinase-like (PK-like)"/>
    <property type="match status" value="1"/>
</dbReference>
<evidence type="ECO:0000313" key="10">
    <source>
        <dbReference type="EnsemblMetazoa" id="CLYHEMP014807.1"/>
    </source>
</evidence>
<evidence type="ECO:0000259" key="8">
    <source>
        <dbReference type="PROSITE" id="PS51546"/>
    </source>
</evidence>
<dbReference type="PANTHER" id="PTHR10048:SF118">
    <property type="entry name" value="PI-3 KINASE"/>
    <property type="match status" value="1"/>
</dbReference>
<dbReference type="Proteomes" id="UP000594262">
    <property type="component" value="Unplaced"/>
</dbReference>
<dbReference type="GeneID" id="136801540"/>
<dbReference type="InterPro" id="IPR018936">
    <property type="entry name" value="PI3/4_kinase_CS"/>
</dbReference>
<dbReference type="GO" id="GO:0005524">
    <property type="term" value="F:ATP binding"/>
    <property type="evidence" value="ECO:0007669"/>
    <property type="project" value="UniProtKB-KW"/>
</dbReference>
<evidence type="ECO:0000256" key="3">
    <source>
        <dbReference type="ARBA" id="ARBA00022777"/>
    </source>
</evidence>
<dbReference type="GO" id="GO:0035005">
    <property type="term" value="F:1-phosphatidylinositol-4-phosphate 3-kinase activity"/>
    <property type="evidence" value="ECO:0007669"/>
    <property type="project" value="TreeGrafter"/>
</dbReference>
<keyword evidence="1" id="KW-0808">Transferase</keyword>
<dbReference type="InterPro" id="IPR000341">
    <property type="entry name" value="PI3K_Ras-bd_dom"/>
</dbReference>
<dbReference type="Gene3D" id="3.30.1010.10">
    <property type="entry name" value="Phosphatidylinositol 3-kinase Catalytic Subunit, Chain A, domain 4"/>
    <property type="match status" value="1"/>
</dbReference>
<accession>A0A7M5WXT1</accession>
<dbReference type="Gene3D" id="1.10.1070.11">
    <property type="entry name" value="Phosphatidylinositol 3-/4-kinase, catalytic domain"/>
    <property type="match status" value="1"/>
</dbReference>
<dbReference type="SUPFAM" id="SSF54236">
    <property type="entry name" value="Ubiquitin-like"/>
    <property type="match status" value="1"/>
</dbReference>
<dbReference type="GO" id="GO:0005886">
    <property type="term" value="C:plasma membrane"/>
    <property type="evidence" value="ECO:0007669"/>
    <property type="project" value="TreeGrafter"/>
</dbReference>
<evidence type="ECO:0000256" key="2">
    <source>
        <dbReference type="ARBA" id="ARBA00022741"/>
    </source>
</evidence>
<dbReference type="SMART" id="SM00146">
    <property type="entry name" value="PI3Kc"/>
    <property type="match status" value="1"/>
</dbReference>
<dbReference type="InterPro" id="IPR015433">
    <property type="entry name" value="PI3/4_kinase"/>
</dbReference>
<feature type="domain" description="PI3K-RBD" evidence="8">
    <location>
        <begin position="184"/>
        <end position="286"/>
    </location>
</feature>
<dbReference type="GO" id="GO:0016477">
    <property type="term" value="P:cell migration"/>
    <property type="evidence" value="ECO:0007669"/>
    <property type="project" value="TreeGrafter"/>
</dbReference>
<evidence type="ECO:0000256" key="4">
    <source>
        <dbReference type="ARBA" id="ARBA00022840"/>
    </source>
</evidence>
<dbReference type="AlphaFoldDB" id="A0A7M5WXT1"/>
<dbReference type="PROSITE" id="PS51545">
    <property type="entry name" value="PIK_HELICAL"/>
    <property type="match status" value="1"/>
</dbReference>
<dbReference type="Pfam" id="PF02192">
    <property type="entry name" value="PI3K_p85B"/>
    <property type="match status" value="1"/>
</dbReference>
<dbReference type="GO" id="GO:0005942">
    <property type="term" value="C:phosphatidylinositol 3-kinase complex"/>
    <property type="evidence" value="ECO:0007669"/>
    <property type="project" value="TreeGrafter"/>
</dbReference>
<dbReference type="Pfam" id="PF00794">
    <property type="entry name" value="PI3K_rbd"/>
    <property type="match status" value="1"/>
</dbReference>
<dbReference type="InterPro" id="IPR001263">
    <property type="entry name" value="PI3K_accessory_dom"/>
</dbReference>
<dbReference type="InterPro" id="IPR000403">
    <property type="entry name" value="PI3/4_kinase_cat_dom"/>
</dbReference>
<dbReference type="Pfam" id="PF00454">
    <property type="entry name" value="PI3_PI4_kinase"/>
    <property type="match status" value="1"/>
</dbReference>
<evidence type="ECO:0000256" key="1">
    <source>
        <dbReference type="ARBA" id="ARBA00022679"/>
    </source>
</evidence>
<dbReference type="PROSITE" id="PS00916">
    <property type="entry name" value="PI3_4_KINASE_2"/>
    <property type="match status" value="1"/>
</dbReference>
<dbReference type="OrthoDB" id="67688at2759"/>
<dbReference type="EnsemblMetazoa" id="CLYHEMT014807.1">
    <property type="protein sequence ID" value="CLYHEMP014807.1"/>
    <property type="gene ID" value="CLYHEMG014807"/>
</dbReference>
<keyword evidence="11" id="KW-1185">Reference proteome</keyword>
<dbReference type="InterPro" id="IPR035892">
    <property type="entry name" value="C2_domain_sf"/>
</dbReference>
<dbReference type="PROSITE" id="PS51546">
    <property type="entry name" value="PI3K_RBD"/>
    <property type="match status" value="1"/>
</dbReference>
<dbReference type="InterPro" id="IPR042236">
    <property type="entry name" value="PI3K_accessory_sf"/>
</dbReference>
<evidence type="ECO:0000259" key="6">
    <source>
        <dbReference type="PROSITE" id="PS50290"/>
    </source>
</evidence>
<dbReference type="PROSITE" id="PS50290">
    <property type="entry name" value="PI3_4_KINASE_3"/>
    <property type="match status" value="1"/>
</dbReference>
<dbReference type="GO" id="GO:0048015">
    <property type="term" value="P:phosphatidylinositol-mediated signaling"/>
    <property type="evidence" value="ECO:0007669"/>
    <property type="project" value="TreeGrafter"/>
</dbReference>
<feature type="domain" description="C2 PI3K-type" evidence="9">
    <location>
        <begin position="326"/>
        <end position="480"/>
    </location>
</feature>
<feature type="domain" description="PIK helical" evidence="7">
    <location>
        <begin position="508"/>
        <end position="687"/>
    </location>
</feature>
<evidence type="ECO:0008006" key="12">
    <source>
        <dbReference type="Google" id="ProtNLM"/>
    </source>
</evidence>
<dbReference type="SMART" id="SM00144">
    <property type="entry name" value="PI3K_rbd"/>
    <property type="match status" value="1"/>
</dbReference>
<dbReference type="InterPro" id="IPR002420">
    <property type="entry name" value="PI3K-type_C2_dom"/>
</dbReference>
<dbReference type="InterPro" id="IPR003113">
    <property type="entry name" value="PI3K_ABD"/>
</dbReference>
<dbReference type="Gene3D" id="3.10.20.770">
    <property type="match status" value="1"/>
</dbReference>
<dbReference type="GO" id="GO:0016303">
    <property type="term" value="F:1-phosphatidylinositol-3-kinase activity"/>
    <property type="evidence" value="ECO:0007669"/>
    <property type="project" value="TreeGrafter"/>
</dbReference>
<evidence type="ECO:0000259" key="9">
    <source>
        <dbReference type="PROSITE" id="PS51547"/>
    </source>
</evidence>
<dbReference type="FunFam" id="1.10.1070.11:FF:000001">
    <property type="entry name" value="Phosphatidylinositol 4,5-bisphosphate 3-kinase catalytic subunit"/>
    <property type="match status" value="1"/>
</dbReference>
<dbReference type="SMART" id="SM00142">
    <property type="entry name" value="PI3K_C2"/>
    <property type="match status" value="1"/>
</dbReference>
<dbReference type="SUPFAM" id="SSF49562">
    <property type="entry name" value="C2 domain (Calcium/lipid-binding domain, CaLB)"/>
    <property type="match status" value="1"/>
</dbReference>
<dbReference type="InterPro" id="IPR011009">
    <property type="entry name" value="Kinase-like_dom_sf"/>
</dbReference>
<organism evidence="10 11">
    <name type="scientific">Clytia hemisphaerica</name>
    <dbReference type="NCBI Taxonomy" id="252671"/>
    <lineage>
        <taxon>Eukaryota</taxon>
        <taxon>Metazoa</taxon>
        <taxon>Cnidaria</taxon>
        <taxon>Hydrozoa</taxon>
        <taxon>Hydroidolina</taxon>
        <taxon>Leptothecata</taxon>
        <taxon>Obeliida</taxon>
        <taxon>Clytiidae</taxon>
        <taxon>Clytia</taxon>
    </lineage>
</organism>